<proteinExistence type="predicted"/>
<comment type="caution">
    <text evidence="1">The sequence shown here is derived from an EMBL/GenBank/DDBJ whole genome shotgun (WGS) entry which is preliminary data.</text>
</comment>
<evidence type="ECO:0000313" key="1">
    <source>
        <dbReference type="EMBL" id="MBM9502981.1"/>
    </source>
</evidence>
<evidence type="ECO:0000313" key="2">
    <source>
        <dbReference type="Proteomes" id="UP000749040"/>
    </source>
</evidence>
<sequence>MPTEEDYREELSYLVDYARDDWLGFSVITGAVGKLLGKGHTFEEQKRLTLRIVGDLLDTGAAAGDLTDDPDHPFKAWAVGRAATLSRVESAMEGLGRLPESGDIGWLTTDA</sequence>
<dbReference type="EMBL" id="JADKYB010000001">
    <property type="protein sequence ID" value="MBM9502981.1"/>
    <property type="molecule type" value="Genomic_DNA"/>
</dbReference>
<dbReference type="RefSeq" id="WP_205354879.1">
    <property type="nucleotide sequence ID" value="NZ_JADKYB010000001.1"/>
</dbReference>
<reference evidence="1 2" key="1">
    <citation type="submission" date="2021-01" db="EMBL/GenBank/DDBJ databases">
        <title>Streptomyces acididurans sp. nov., isolated from a peat swamp forest soil.</title>
        <authorList>
            <person name="Chantavorakit T."/>
            <person name="Duangmal K."/>
        </authorList>
    </citation>
    <scope>NUCLEOTIDE SEQUENCE [LARGE SCALE GENOMIC DNA]</scope>
    <source>
        <strain evidence="1 2">KK5PA1</strain>
    </source>
</reference>
<keyword evidence="2" id="KW-1185">Reference proteome</keyword>
<organism evidence="1 2">
    <name type="scientific">Actinacidiphila acididurans</name>
    <dbReference type="NCBI Taxonomy" id="2784346"/>
    <lineage>
        <taxon>Bacteria</taxon>
        <taxon>Bacillati</taxon>
        <taxon>Actinomycetota</taxon>
        <taxon>Actinomycetes</taxon>
        <taxon>Kitasatosporales</taxon>
        <taxon>Streptomycetaceae</taxon>
        <taxon>Actinacidiphila</taxon>
    </lineage>
</organism>
<protein>
    <submittedName>
        <fullName evidence="1">Uncharacterized protein</fullName>
    </submittedName>
</protein>
<name>A0ABS2TJ12_9ACTN</name>
<accession>A0ABS2TJ12</accession>
<dbReference type="Proteomes" id="UP000749040">
    <property type="component" value="Unassembled WGS sequence"/>
</dbReference>
<gene>
    <name evidence="1" type="ORF">ITX44_00180</name>
</gene>